<evidence type="ECO:0000256" key="2">
    <source>
        <dbReference type="ARBA" id="ARBA00022598"/>
    </source>
</evidence>
<dbReference type="Proteomes" id="UP000078532">
    <property type="component" value="Unassembled WGS sequence"/>
</dbReference>
<accession>A0A1B7LKK2</accession>
<comment type="caution">
    <text evidence="5">The sequence shown here is derived from an EMBL/GenBank/DDBJ whole genome shotgun (WGS) entry which is preliminary data.</text>
</comment>
<dbReference type="InterPro" id="IPR042099">
    <property type="entry name" value="ANL_N_sf"/>
</dbReference>
<dbReference type="STRING" id="1838280.A6M21_02020"/>
<protein>
    <submittedName>
        <fullName evidence="5">Long-chain-fatty-acid--CoA ligase</fullName>
    </submittedName>
</protein>
<dbReference type="PROSITE" id="PS00455">
    <property type="entry name" value="AMP_BINDING"/>
    <property type="match status" value="1"/>
</dbReference>
<dbReference type="PANTHER" id="PTHR43767:SF1">
    <property type="entry name" value="NONRIBOSOMAL PEPTIDE SYNTHASE PES1 (EUROFUNG)-RELATED"/>
    <property type="match status" value="1"/>
</dbReference>
<reference evidence="5 6" key="1">
    <citation type="submission" date="2016-04" db="EMBL/GenBank/DDBJ databases">
        <authorList>
            <person name="Evans L.H."/>
            <person name="Alamgir A."/>
            <person name="Owens N."/>
            <person name="Weber N.D."/>
            <person name="Virtaneva K."/>
            <person name="Barbian K."/>
            <person name="Babar A."/>
            <person name="Rosenke K."/>
        </authorList>
    </citation>
    <scope>NUCLEOTIDE SEQUENCE [LARGE SCALE GENOMIC DNA]</scope>
    <source>
        <strain evidence="5 6">LMa1</strain>
    </source>
</reference>
<feature type="domain" description="AMP-binding enzyme C-terminal" evidence="4">
    <location>
        <begin position="470"/>
        <end position="545"/>
    </location>
</feature>
<dbReference type="InterPro" id="IPR000873">
    <property type="entry name" value="AMP-dep_synth/lig_dom"/>
</dbReference>
<dbReference type="OrthoDB" id="9778383at2"/>
<comment type="similarity">
    <text evidence="1">Belongs to the ATP-dependent AMP-binding enzyme family.</text>
</comment>
<proteinExistence type="inferred from homology"/>
<keyword evidence="2 5" id="KW-0436">Ligase</keyword>
<dbReference type="Pfam" id="PF00501">
    <property type="entry name" value="AMP-binding"/>
    <property type="match status" value="1"/>
</dbReference>
<keyword evidence="6" id="KW-1185">Reference proteome</keyword>
<organism evidence="5 6">
    <name type="scientific">Desulfotomaculum copahuensis</name>
    <dbReference type="NCBI Taxonomy" id="1838280"/>
    <lineage>
        <taxon>Bacteria</taxon>
        <taxon>Bacillati</taxon>
        <taxon>Bacillota</taxon>
        <taxon>Clostridia</taxon>
        <taxon>Eubacteriales</taxon>
        <taxon>Desulfotomaculaceae</taxon>
        <taxon>Desulfotomaculum</taxon>
    </lineage>
</organism>
<gene>
    <name evidence="5" type="ORF">A6M21_02020</name>
</gene>
<dbReference type="EMBL" id="LYVF01000002">
    <property type="protein sequence ID" value="OAT87089.1"/>
    <property type="molecule type" value="Genomic_DNA"/>
</dbReference>
<evidence type="ECO:0000313" key="5">
    <source>
        <dbReference type="EMBL" id="OAT87089.1"/>
    </source>
</evidence>
<name>A0A1B7LKK2_9FIRM</name>
<dbReference type="InterPro" id="IPR025110">
    <property type="entry name" value="AMP-bd_C"/>
</dbReference>
<dbReference type="CDD" id="cd05936">
    <property type="entry name" value="FC-FACS_FadD_like"/>
    <property type="match status" value="1"/>
</dbReference>
<evidence type="ECO:0000259" key="3">
    <source>
        <dbReference type="Pfam" id="PF00501"/>
    </source>
</evidence>
<dbReference type="PANTHER" id="PTHR43767">
    <property type="entry name" value="LONG-CHAIN-FATTY-ACID--COA LIGASE"/>
    <property type="match status" value="1"/>
</dbReference>
<sequence length="559" mass="61092">MDSPPGALPWLSAYDPDVPARLDYPDKPVFALLKENVRRHAERTALIFYGKKISYGQLGGYVDRLAGALKQLGTGPGDRVALILPNCPQYVIAYYAVLQLGAVVVPVNPLSTERELTHIVRDAGVRLAIALNLLAGRMENVRTALRDAGSPLLEQVIYASMPEFLPFPLNLLYLLKQKSPPACRHGLRFRPLLNGSPALACAASADVRRAPAVLIYTGGTTGKPKGVMLSHYALVVNAWQCRAWVNTAPADRLLAVLPIFHGFGMSVCMNSILLSGGAAILLPRYQPGEILKAVHRHRPTLFAGVPTMFTGLINQPDLSRYDLSSLRGCFSGAASLPPEIKRRFEELTGGRLMEGYGLTEAVTAKCANPYRGVNKTGSIGVPFPDTVMRIVDAETGARELPPGEVGEIVLKSPDIMLGYYGRPEETAAVVRDGWLYTGDLGYMDADGYFYLVERKKDLIITGGFNVYPREVEDVLYMHPAVKEACVIGVPDGYRGETVVAFIVLRENAAAGADELIAFCRQNLLPYKVPRRVEFCPELPKSAIGKVLRRVLREKAGDYK</sequence>
<dbReference type="InterPro" id="IPR045851">
    <property type="entry name" value="AMP-bd_C_sf"/>
</dbReference>
<dbReference type="RefSeq" id="WP_066665838.1">
    <property type="nucleotide sequence ID" value="NZ_LYVF01000002.1"/>
</dbReference>
<feature type="domain" description="AMP-dependent synthetase/ligase" evidence="3">
    <location>
        <begin position="34"/>
        <end position="420"/>
    </location>
</feature>
<dbReference type="SUPFAM" id="SSF56801">
    <property type="entry name" value="Acetyl-CoA synthetase-like"/>
    <property type="match status" value="1"/>
</dbReference>
<dbReference type="GO" id="GO:0016878">
    <property type="term" value="F:acid-thiol ligase activity"/>
    <property type="evidence" value="ECO:0007669"/>
    <property type="project" value="UniProtKB-ARBA"/>
</dbReference>
<dbReference type="Gene3D" id="3.30.300.30">
    <property type="match status" value="1"/>
</dbReference>
<dbReference type="Pfam" id="PF13193">
    <property type="entry name" value="AMP-binding_C"/>
    <property type="match status" value="1"/>
</dbReference>
<dbReference type="InterPro" id="IPR050237">
    <property type="entry name" value="ATP-dep_AMP-bd_enzyme"/>
</dbReference>
<evidence type="ECO:0000256" key="1">
    <source>
        <dbReference type="ARBA" id="ARBA00006432"/>
    </source>
</evidence>
<evidence type="ECO:0000313" key="6">
    <source>
        <dbReference type="Proteomes" id="UP000078532"/>
    </source>
</evidence>
<evidence type="ECO:0000259" key="4">
    <source>
        <dbReference type="Pfam" id="PF13193"/>
    </source>
</evidence>
<dbReference type="AlphaFoldDB" id="A0A1B7LKK2"/>
<dbReference type="Gene3D" id="3.40.50.12780">
    <property type="entry name" value="N-terminal domain of ligase-like"/>
    <property type="match status" value="1"/>
</dbReference>
<dbReference type="InterPro" id="IPR020845">
    <property type="entry name" value="AMP-binding_CS"/>
</dbReference>
<dbReference type="FunFam" id="3.30.300.30:FF:000008">
    <property type="entry name" value="2,3-dihydroxybenzoate-AMP ligase"/>
    <property type="match status" value="1"/>
</dbReference>